<reference evidence="2" key="1">
    <citation type="submission" date="2016-10" db="EMBL/GenBank/DDBJ databases">
        <authorList>
            <person name="Varghese N."/>
            <person name="Submissions S."/>
        </authorList>
    </citation>
    <scope>NUCLEOTIDE SEQUENCE [LARGE SCALE GENOMIC DNA]</scope>
    <source>
        <strain evidence="2">DSM 17875</strain>
    </source>
</reference>
<keyword evidence="2" id="KW-1185">Reference proteome</keyword>
<dbReference type="Proteomes" id="UP000243232">
    <property type="component" value="Chromosome I"/>
</dbReference>
<dbReference type="AlphaFoldDB" id="A0A1H2EJY9"/>
<sequence>MKKATVRQPRAAFTPAFSPAFLQSLSDYFDSMYFAN</sequence>
<dbReference type="EMBL" id="LT629785">
    <property type="protein sequence ID" value="SDT95411.1"/>
    <property type="molecule type" value="Genomic_DNA"/>
</dbReference>
<accession>A0A1H2EJY9</accession>
<protein>
    <submittedName>
        <fullName evidence="1">Uncharacterized protein</fullName>
    </submittedName>
</protein>
<evidence type="ECO:0000313" key="1">
    <source>
        <dbReference type="EMBL" id="SDT95411.1"/>
    </source>
</evidence>
<gene>
    <name evidence="1" type="ORF">SAMN05216296_0855</name>
</gene>
<proteinExistence type="predicted"/>
<name>A0A1H2EJY9_9PSED</name>
<evidence type="ECO:0000313" key="2">
    <source>
        <dbReference type="Proteomes" id="UP000243232"/>
    </source>
</evidence>
<organism evidence="1 2">
    <name type="scientific">Pseudomonas pohangensis</name>
    <dbReference type="NCBI Taxonomy" id="364197"/>
    <lineage>
        <taxon>Bacteria</taxon>
        <taxon>Pseudomonadati</taxon>
        <taxon>Pseudomonadota</taxon>
        <taxon>Gammaproteobacteria</taxon>
        <taxon>Pseudomonadales</taxon>
        <taxon>Pseudomonadaceae</taxon>
        <taxon>Pseudomonas</taxon>
    </lineage>
</organism>